<evidence type="ECO:0000256" key="5">
    <source>
        <dbReference type="HAMAP-Rule" id="MF_03012"/>
    </source>
</evidence>
<dbReference type="InterPro" id="IPR045237">
    <property type="entry name" value="COPS7/eIF3m"/>
</dbReference>
<dbReference type="AlphaFoldDB" id="A0A2T8IAG7"/>
<evidence type="ECO:0000256" key="4">
    <source>
        <dbReference type="ARBA" id="ARBA00022917"/>
    </source>
</evidence>
<dbReference type="InterPro" id="IPR027528">
    <property type="entry name" value="eIF3m"/>
</dbReference>
<feature type="region of interest" description="Disordered" evidence="6">
    <location>
        <begin position="42"/>
        <end position="64"/>
    </location>
</feature>
<dbReference type="SUPFAM" id="SSF46785">
    <property type="entry name" value="Winged helix' DNA-binding domain"/>
    <property type="match status" value="1"/>
</dbReference>
<comment type="function">
    <text evidence="5">Component of the eukaryotic translation initiation factor 3 (eIF-3) complex, which is involved in protein synthesis of a specialized repertoire of mRNAs and, together with other initiation factors, stimulates binding of mRNA and methionyl-tRNAi to the 40S ribosome. The eIF-3 complex specifically targets and initiates translation of a subset of mRNAs involved in cell proliferation.</text>
</comment>
<dbReference type="Pfam" id="PF01399">
    <property type="entry name" value="PCI"/>
    <property type="match status" value="1"/>
</dbReference>
<dbReference type="GO" id="GO:0016282">
    <property type="term" value="C:eukaryotic 43S preinitiation complex"/>
    <property type="evidence" value="ECO:0007669"/>
    <property type="project" value="UniProtKB-UniRule"/>
</dbReference>
<dbReference type="Proteomes" id="UP000243499">
    <property type="component" value="Chromosome 7"/>
</dbReference>
<sequence>MSFFLTRKVYFRVCTRVYHGPSILDPTAGVLRGWVTDRRNPRNLAPVSSRPPPIPSPAAAHAQRRNNKMATIVNTTEEEPMLAVVRFTAELAWADAGPEVADPEVTRLCLEAQEHVLAGRWLDMASLMLASADLLLTSPSRVPDKDLECVLSVICSLVTKAGSEDQALQITDIICAKLTQQPDDKPALRLKVLFSLYNLLPSPYGKAFVYKKALELATAGKAAEYIIPSFKNIDSFVSEWGIGNLEQRELYLAITRILKDHKGMTKDYFKFLNKYLATFKGSDDDSATIGDAKEEAVAAIIEFVKSSNLFQCDLLNMSAGAQLEKDEKYQLVYELLKIFLTKRLDSYLEFQTANSALLKDYGLVHEECITKMRLMSLLDLSSHCSGEIPYSAITESLQINDDEVEQWIVKAIAFKILDCKVDQLNQTIIVSRHTERIFGMPQWQGLRTKLGVWRGNIAGAINTIQANKVTEEGTQAMHGLMIR</sequence>
<comment type="similarity">
    <text evidence="5">Belongs to the eIF-3 subunit M family.</text>
</comment>
<keyword evidence="3 5" id="KW-0396">Initiation factor</keyword>
<accession>A0A2T8IAG7</accession>
<dbReference type="HAMAP" id="MF_03012">
    <property type="entry name" value="eIF3m"/>
    <property type="match status" value="1"/>
</dbReference>
<evidence type="ECO:0000256" key="6">
    <source>
        <dbReference type="SAM" id="MobiDB-lite"/>
    </source>
</evidence>
<evidence type="ECO:0000313" key="8">
    <source>
        <dbReference type="EMBL" id="PVH34679.1"/>
    </source>
</evidence>
<comment type="subunit">
    <text evidence="5">Component of the eukaryotic translation initiation factor 3 (eIF-3) complex.</text>
</comment>
<keyword evidence="4 5" id="KW-0648">Protein biosynthesis</keyword>
<dbReference type="GO" id="GO:0001732">
    <property type="term" value="P:formation of cytoplasmic translation initiation complex"/>
    <property type="evidence" value="ECO:0007669"/>
    <property type="project" value="UniProtKB-UniRule"/>
</dbReference>
<dbReference type="PANTHER" id="PTHR15350">
    <property type="entry name" value="COP9 SIGNALOSOME COMPLEX SUBUNIT 7/DENDRITIC CELL PROTEIN GA17"/>
    <property type="match status" value="1"/>
</dbReference>
<protein>
    <recommendedName>
        <fullName evidence="5">Eukaryotic translation initiation factor 3 subunit M</fullName>
        <shortName evidence="5">eIF3m</shortName>
    </recommendedName>
</protein>
<name>A0A2T8IAG7_9POAL</name>
<keyword evidence="2 5" id="KW-0963">Cytoplasm</keyword>
<dbReference type="GO" id="GO:0071541">
    <property type="term" value="C:eukaryotic translation initiation factor 3 complex, eIF3m"/>
    <property type="evidence" value="ECO:0007669"/>
    <property type="project" value="UniProtKB-UniRule"/>
</dbReference>
<dbReference type="PANTHER" id="PTHR15350:SF2">
    <property type="entry name" value="EUKARYOTIC TRANSLATION INITIATION FACTOR 3 SUBUNIT M"/>
    <property type="match status" value="1"/>
</dbReference>
<proteinExistence type="inferred from homology"/>
<evidence type="ECO:0000256" key="2">
    <source>
        <dbReference type="ARBA" id="ARBA00022490"/>
    </source>
</evidence>
<feature type="domain" description="PCI" evidence="7">
    <location>
        <begin position="267"/>
        <end position="435"/>
    </location>
</feature>
<evidence type="ECO:0000256" key="1">
    <source>
        <dbReference type="ARBA" id="ARBA00008482"/>
    </source>
</evidence>
<dbReference type="Gramene" id="PVH34679">
    <property type="protein sequence ID" value="PVH34679"/>
    <property type="gene ID" value="PAHAL_7G005800"/>
</dbReference>
<dbReference type="SMART" id="SM00088">
    <property type="entry name" value="PINT"/>
    <property type="match status" value="1"/>
</dbReference>
<comment type="subcellular location">
    <subcellularLocation>
        <location evidence="5">Cytoplasm</location>
    </subcellularLocation>
</comment>
<dbReference type="Pfam" id="PF18005">
    <property type="entry name" value="eIF3m_C_helix"/>
    <property type="match status" value="1"/>
</dbReference>
<evidence type="ECO:0000259" key="7">
    <source>
        <dbReference type="PROSITE" id="PS50250"/>
    </source>
</evidence>
<dbReference type="InterPro" id="IPR036390">
    <property type="entry name" value="WH_DNA-bd_sf"/>
</dbReference>
<dbReference type="PROSITE" id="PS50250">
    <property type="entry name" value="PCI"/>
    <property type="match status" value="1"/>
</dbReference>
<dbReference type="InterPro" id="IPR040750">
    <property type="entry name" value="eIF3m_C_helix"/>
</dbReference>
<dbReference type="GO" id="GO:0003743">
    <property type="term" value="F:translation initiation factor activity"/>
    <property type="evidence" value="ECO:0007669"/>
    <property type="project" value="UniProtKB-UniRule"/>
</dbReference>
<gene>
    <name evidence="8" type="ORF">PAHAL_7G005800</name>
</gene>
<dbReference type="InterPro" id="IPR000717">
    <property type="entry name" value="PCI_dom"/>
</dbReference>
<reference evidence="8" key="1">
    <citation type="submission" date="2018-04" db="EMBL/GenBank/DDBJ databases">
        <title>WGS assembly of Panicum hallii.</title>
        <authorList>
            <person name="Lovell J."/>
            <person name="Jenkins J."/>
            <person name="Lowry D."/>
            <person name="Mamidi S."/>
            <person name="Sreedasyam A."/>
            <person name="Weng X."/>
            <person name="Barry K."/>
            <person name="Bonette J."/>
            <person name="Campitelli B."/>
            <person name="Daum C."/>
            <person name="Gordon S."/>
            <person name="Gould B."/>
            <person name="Lipzen A."/>
            <person name="Macqueen A."/>
            <person name="Palacio-Mejia J."/>
            <person name="Plott C."/>
            <person name="Shakirov E."/>
            <person name="Shu S."/>
            <person name="Yoshinaga Y."/>
            <person name="Zane M."/>
            <person name="Rokhsar D."/>
            <person name="Grimwood J."/>
            <person name="Schmutz J."/>
            <person name="Juenger T."/>
        </authorList>
    </citation>
    <scope>NUCLEOTIDE SEQUENCE [LARGE SCALE GENOMIC DNA]</scope>
    <source>
        <strain evidence="8">FIL2</strain>
    </source>
</reference>
<comment type="similarity">
    <text evidence="1">Belongs to the CSN7/EIF3M family. CSN7 subfamily.</text>
</comment>
<dbReference type="GO" id="GO:0033290">
    <property type="term" value="C:eukaryotic 48S preinitiation complex"/>
    <property type="evidence" value="ECO:0007669"/>
    <property type="project" value="UniProtKB-UniRule"/>
</dbReference>
<organism evidence="8">
    <name type="scientific">Panicum hallii</name>
    <dbReference type="NCBI Taxonomy" id="206008"/>
    <lineage>
        <taxon>Eukaryota</taxon>
        <taxon>Viridiplantae</taxon>
        <taxon>Streptophyta</taxon>
        <taxon>Embryophyta</taxon>
        <taxon>Tracheophyta</taxon>
        <taxon>Spermatophyta</taxon>
        <taxon>Magnoliopsida</taxon>
        <taxon>Liliopsida</taxon>
        <taxon>Poales</taxon>
        <taxon>Poaceae</taxon>
        <taxon>PACMAD clade</taxon>
        <taxon>Panicoideae</taxon>
        <taxon>Panicodae</taxon>
        <taxon>Paniceae</taxon>
        <taxon>Panicinae</taxon>
        <taxon>Panicum</taxon>
        <taxon>Panicum sect. Panicum</taxon>
    </lineage>
</organism>
<dbReference type="EMBL" id="CM008052">
    <property type="protein sequence ID" value="PVH34679.1"/>
    <property type="molecule type" value="Genomic_DNA"/>
</dbReference>
<evidence type="ECO:0000256" key="3">
    <source>
        <dbReference type="ARBA" id="ARBA00022540"/>
    </source>
</evidence>